<sequence>MTTCCTGICRHWGIFWGPEVNYIILQVNMGIMGFGLLSLMMYRYYSLHADTKYFDKIYSIPCIFLFSIIYTAPAITTDFIAISDLTKEFLIAQMREKAPMFVDIVSSGACAGFTSTIRGYFYLLTCGILVCIIYILAIYYSVRSVVLLRKLQSSLSAATYAAQKQFLVSVFIQSMIPFICFIVPVGTAFIVVACGLGNGTGKKKGNRFNHCNP</sequence>
<organism evidence="1 2">
    <name type="scientific">Panagrolaimus sp. JU765</name>
    <dbReference type="NCBI Taxonomy" id="591449"/>
    <lineage>
        <taxon>Eukaryota</taxon>
        <taxon>Metazoa</taxon>
        <taxon>Ecdysozoa</taxon>
        <taxon>Nematoda</taxon>
        <taxon>Chromadorea</taxon>
        <taxon>Rhabditida</taxon>
        <taxon>Tylenchina</taxon>
        <taxon>Panagrolaimomorpha</taxon>
        <taxon>Panagrolaimoidea</taxon>
        <taxon>Panagrolaimidae</taxon>
        <taxon>Panagrolaimus</taxon>
    </lineage>
</organism>
<proteinExistence type="predicted"/>
<dbReference type="WBParaSite" id="JU765_v2.g17710.t1">
    <property type="protein sequence ID" value="JU765_v2.g17710.t1"/>
    <property type="gene ID" value="JU765_v2.g17710"/>
</dbReference>
<protein>
    <submittedName>
        <fullName evidence="2">G protein-coupled receptor</fullName>
    </submittedName>
</protein>
<evidence type="ECO:0000313" key="2">
    <source>
        <dbReference type="WBParaSite" id="JU765_v2.g17710.t1"/>
    </source>
</evidence>
<dbReference type="Proteomes" id="UP000887576">
    <property type="component" value="Unplaced"/>
</dbReference>
<reference evidence="2" key="1">
    <citation type="submission" date="2022-11" db="UniProtKB">
        <authorList>
            <consortium name="WormBaseParasite"/>
        </authorList>
    </citation>
    <scope>IDENTIFICATION</scope>
</reference>
<accession>A0AC34QMI2</accession>
<evidence type="ECO:0000313" key="1">
    <source>
        <dbReference type="Proteomes" id="UP000887576"/>
    </source>
</evidence>
<name>A0AC34QMI2_9BILA</name>